<dbReference type="GO" id="GO:0030276">
    <property type="term" value="F:clathrin binding"/>
    <property type="evidence" value="ECO:0007669"/>
    <property type="project" value="InterPro"/>
</dbReference>
<dbReference type="Ensembl" id="ENSSFAT00005019042.1">
    <property type="protein sequence ID" value="ENSSFAP00005018311.1"/>
    <property type="gene ID" value="ENSSFAG00005009661.1"/>
</dbReference>
<dbReference type="PANTHER" id="PTHR16156:SF10">
    <property type="entry name" value="AFTIPHILIN-RELATED"/>
    <property type="match status" value="1"/>
</dbReference>
<dbReference type="InParanoid" id="A0A672GHP1"/>
<evidence type="ECO:0000313" key="1">
    <source>
        <dbReference type="Ensembl" id="ENSSFAP00005018311.1"/>
    </source>
</evidence>
<name>A0A672GHP1_SALFA</name>
<reference evidence="1" key="3">
    <citation type="submission" date="2025-09" db="UniProtKB">
        <authorList>
            <consortium name="Ensembl"/>
        </authorList>
    </citation>
    <scope>IDENTIFICATION</scope>
</reference>
<dbReference type="InterPro" id="IPR046359">
    <property type="entry name" value="Aftin-like"/>
</dbReference>
<organism evidence="1 2">
    <name type="scientific">Salarias fasciatus</name>
    <name type="common">Jewelled blenny</name>
    <name type="synonym">Blennius fasciatus</name>
    <dbReference type="NCBI Taxonomy" id="181472"/>
    <lineage>
        <taxon>Eukaryota</taxon>
        <taxon>Metazoa</taxon>
        <taxon>Chordata</taxon>
        <taxon>Craniata</taxon>
        <taxon>Vertebrata</taxon>
        <taxon>Euteleostomi</taxon>
        <taxon>Actinopterygii</taxon>
        <taxon>Neopterygii</taxon>
        <taxon>Teleostei</taxon>
        <taxon>Neoteleostei</taxon>
        <taxon>Acanthomorphata</taxon>
        <taxon>Ovalentaria</taxon>
        <taxon>Blenniimorphae</taxon>
        <taxon>Blenniiformes</taxon>
        <taxon>Blennioidei</taxon>
        <taxon>Blenniidae</taxon>
        <taxon>Salariinae</taxon>
        <taxon>Salarias</taxon>
    </lineage>
</organism>
<keyword evidence="2" id="KW-1185">Reference proteome</keyword>
<reference evidence="1" key="2">
    <citation type="submission" date="2025-08" db="UniProtKB">
        <authorList>
            <consortium name="Ensembl"/>
        </authorList>
    </citation>
    <scope>IDENTIFICATION</scope>
</reference>
<dbReference type="OMA" id="PYASTDC"/>
<reference evidence="1" key="1">
    <citation type="submission" date="2019-06" db="EMBL/GenBank/DDBJ databases">
        <authorList>
            <consortium name="Wellcome Sanger Institute Data Sharing"/>
        </authorList>
    </citation>
    <scope>NUCLEOTIDE SEQUENCE [LARGE SCALE GENOMIC DNA]</scope>
</reference>
<evidence type="ECO:0000313" key="2">
    <source>
        <dbReference type="Proteomes" id="UP000472267"/>
    </source>
</evidence>
<proteinExistence type="predicted"/>
<accession>A0A672GHP1</accession>
<dbReference type="GO" id="GO:0030121">
    <property type="term" value="C:AP-1 adaptor complex"/>
    <property type="evidence" value="ECO:0007669"/>
    <property type="project" value="TreeGrafter"/>
</dbReference>
<dbReference type="PANTHER" id="PTHR16156">
    <property type="entry name" value="AFTIPHILIN A-RELATED"/>
    <property type="match status" value="1"/>
</dbReference>
<sequence length="123" mass="13059">FPPSLLAHAGCSALNLDCFGLEEESRSSSSSSSSRVDPELYELSTRKLESSSSSSSHVEDALQRLLSSAQKTCISVRNPLQDESLSADACSVLSGLPSLSFMQAKVLVFPSILVPEASRPPDV</sequence>
<dbReference type="GO" id="GO:0032588">
    <property type="term" value="C:trans-Golgi network membrane"/>
    <property type="evidence" value="ECO:0007669"/>
    <property type="project" value="InterPro"/>
</dbReference>
<dbReference type="Proteomes" id="UP000472267">
    <property type="component" value="Chromosome 13"/>
</dbReference>
<protein>
    <submittedName>
        <fullName evidence="1">Uncharacterized protein</fullName>
    </submittedName>
</protein>
<dbReference type="AlphaFoldDB" id="A0A672GHP1"/>